<evidence type="ECO:0000256" key="1">
    <source>
        <dbReference type="ARBA" id="ARBA00004651"/>
    </source>
</evidence>
<keyword evidence="9 14" id="KW-0472">Membrane</keyword>
<dbReference type="Proteomes" id="UP000261032">
    <property type="component" value="Unassembled WGS sequence"/>
</dbReference>
<protein>
    <recommendedName>
        <fullName evidence="12">Ascorbate-specific PTS system EIIC component</fullName>
    </recommendedName>
    <alternativeName>
        <fullName evidence="13">Ascorbate-specific permease IIC component UlaA</fullName>
    </alternativeName>
</protein>
<evidence type="ECO:0000313" key="16">
    <source>
        <dbReference type="EMBL" id="RGD86211.1"/>
    </source>
</evidence>
<keyword evidence="6" id="KW-0598">Phosphotransferase system</keyword>
<evidence type="ECO:0000313" key="17">
    <source>
        <dbReference type="Proteomes" id="UP000261032"/>
    </source>
</evidence>
<proteinExistence type="inferred from homology"/>
<gene>
    <name evidence="16" type="ORF">DXB93_06190</name>
    <name evidence="15" type="ORF">PM738_12730</name>
</gene>
<dbReference type="AlphaFoldDB" id="A0A3E3AJ30"/>
<evidence type="ECO:0000256" key="8">
    <source>
        <dbReference type="ARBA" id="ARBA00022989"/>
    </source>
</evidence>
<accession>A0A3E3AJ30</accession>
<dbReference type="EMBL" id="JAQLKE010000022">
    <property type="protein sequence ID" value="MDB7084672.1"/>
    <property type="molecule type" value="Genomic_DNA"/>
</dbReference>
<evidence type="ECO:0000256" key="3">
    <source>
        <dbReference type="ARBA" id="ARBA00022448"/>
    </source>
</evidence>
<evidence type="ECO:0000313" key="15">
    <source>
        <dbReference type="EMBL" id="MDB7084672.1"/>
    </source>
</evidence>
<comment type="subunit">
    <text evidence="2">Homodimer.</text>
</comment>
<feature type="transmembrane region" description="Helical" evidence="14">
    <location>
        <begin position="20"/>
        <end position="38"/>
    </location>
</feature>
<keyword evidence="7 14" id="KW-0812">Transmembrane</keyword>
<evidence type="ECO:0000256" key="4">
    <source>
        <dbReference type="ARBA" id="ARBA00022475"/>
    </source>
</evidence>
<evidence type="ECO:0000256" key="2">
    <source>
        <dbReference type="ARBA" id="ARBA00011738"/>
    </source>
</evidence>
<feature type="transmembrane region" description="Helical" evidence="14">
    <location>
        <begin position="260"/>
        <end position="280"/>
    </location>
</feature>
<comment type="caution">
    <text evidence="16">The sequence shown here is derived from an EMBL/GenBank/DDBJ whole genome shotgun (WGS) entry which is preliminary data.</text>
</comment>
<comment type="subcellular location">
    <subcellularLocation>
        <location evidence="1">Cell membrane</location>
        <topology evidence="1">Multi-pass membrane protein</topology>
    </subcellularLocation>
</comment>
<organism evidence="16 17">
    <name type="scientific">Thomasclavelia ramosa</name>
    <dbReference type="NCBI Taxonomy" id="1547"/>
    <lineage>
        <taxon>Bacteria</taxon>
        <taxon>Bacillati</taxon>
        <taxon>Bacillota</taxon>
        <taxon>Erysipelotrichia</taxon>
        <taxon>Erysipelotrichales</taxon>
        <taxon>Coprobacillaceae</taxon>
        <taxon>Thomasclavelia</taxon>
    </lineage>
</organism>
<evidence type="ECO:0000256" key="12">
    <source>
        <dbReference type="ARBA" id="ARBA00039702"/>
    </source>
</evidence>
<evidence type="ECO:0000256" key="13">
    <source>
        <dbReference type="ARBA" id="ARBA00042859"/>
    </source>
</evidence>
<dbReference type="Pfam" id="PF03611">
    <property type="entry name" value="EIIC-GAT"/>
    <property type="match status" value="1"/>
</dbReference>
<feature type="transmembrane region" description="Helical" evidence="14">
    <location>
        <begin position="375"/>
        <end position="397"/>
    </location>
</feature>
<dbReference type="Proteomes" id="UP001211987">
    <property type="component" value="Unassembled WGS sequence"/>
</dbReference>
<feature type="transmembrane region" description="Helical" evidence="14">
    <location>
        <begin position="151"/>
        <end position="171"/>
    </location>
</feature>
<keyword evidence="4" id="KW-1003">Cell membrane</keyword>
<evidence type="ECO:0000256" key="11">
    <source>
        <dbReference type="ARBA" id="ARBA00038218"/>
    </source>
</evidence>
<feature type="transmembrane region" description="Helical" evidence="14">
    <location>
        <begin position="227"/>
        <end position="248"/>
    </location>
</feature>
<evidence type="ECO:0000256" key="10">
    <source>
        <dbReference type="ARBA" id="ARBA00037387"/>
    </source>
</evidence>
<dbReference type="InterPro" id="IPR004703">
    <property type="entry name" value="PTS_sugar-sp_permease"/>
</dbReference>
<keyword evidence="8 14" id="KW-1133">Transmembrane helix</keyword>
<dbReference type="RefSeq" id="WP_003535415.1">
    <property type="nucleotide sequence ID" value="NZ_AP031443.1"/>
</dbReference>
<dbReference type="GO" id="GO:0009401">
    <property type="term" value="P:phosphoenolpyruvate-dependent sugar phosphotransferase system"/>
    <property type="evidence" value="ECO:0007669"/>
    <property type="project" value="UniProtKB-KW"/>
</dbReference>
<evidence type="ECO:0000256" key="7">
    <source>
        <dbReference type="ARBA" id="ARBA00022692"/>
    </source>
</evidence>
<dbReference type="GO" id="GO:0005886">
    <property type="term" value="C:plasma membrane"/>
    <property type="evidence" value="ECO:0007669"/>
    <property type="project" value="UniProtKB-SubCell"/>
</dbReference>
<reference evidence="16 17" key="1">
    <citation type="submission" date="2018-08" db="EMBL/GenBank/DDBJ databases">
        <title>A genome reference for cultivated species of the human gut microbiota.</title>
        <authorList>
            <person name="Zou Y."/>
            <person name="Xue W."/>
            <person name="Luo G."/>
        </authorList>
    </citation>
    <scope>NUCLEOTIDE SEQUENCE [LARGE SCALE GENOMIC DNA]</scope>
    <source>
        <strain evidence="16 17">OM06-4</strain>
    </source>
</reference>
<keyword evidence="3" id="KW-0813">Transport</keyword>
<name>A0A3E3AJ30_9FIRM</name>
<dbReference type="InterPro" id="IPR051562">
    <property type="entry name" value="Ascorbate-PTS_EIIC"/>
</dbReference>
<feature type="transmembrane region" description="Helical" evidence="14">
    <location>
        <begin position="95"/>
        <end position="114"/>
    </location>
</feature>
<dbReference type="PANTHER" id="PTHR33843">
    <property type="entry name" value="ASCORBATE-SPECIFIC PTS SYSTEM EIIC COMPONENT"/>
    <property type="match status" value="1"/>
</dbReference>
<keyword evidence="5" id="KW-0762">Sugar transport</keyword>
<dbReference type="NCBIfam" id="NF006920">
    <property type="entry name" value="PRK09410.1-2"/>
    <property type="match status" value="1"/>
</dbReference>
<feature type="transmembrane region" description="Helical" evidence="14">
    <location>
        <begin position="324"/>
        <end position="348"/>
    </location>
</feature>
<reference evidence="15" key="2">
    <citation type="submission" date="2023-01" db="EMBL/GenBank/DDBJ databases">
        <title>Human gut microbiome strain richness.</title>
        <authorList>
            <person name="Chen-Liaw A."/>
        </authorList>
    </citation>
    <scope>NUCLEOTIDE SEQUENCE</scope>
    <source>
        <strain evidence="15">1001217st2_G6_1001217B_191108</strain>
    </source>
</reference>
<dbReference type="EMBL" id="QUSL01000007">
    <property type="protein sequence ID" value="RGD86211.1"/>
    <property type="molecule type" value="Genomic_DNA"/>
</dbReference>
<dbReference type="GeneID" id="64197394"/>
<evidence type="ECO:0000256" key="5">
    <source>
        <dbReference type="ARBA" id="ARBA00022597"/>
    </source>
</evidence>
<feature type="transmembrane region" description="Helical" evidence="14">
    <location>
        <begin position="121"/>
        <end position="145"/>
    </location>
</feature>
<dbReference type="PANTHER" id="PTHR33843:SF4">
    <property type="entry name" value="ASCORBATE-SPECIFIC PTS SYSTEM EIIC COMPONENT"/>
    <property type="match status" value="1"/>
</dbReference>
<evidence type="ECO:0000256" key="14">
    <source>
        <dbReference type="SAM" id="Phobius"/>
    </source>
</evidence>
<sequence>MSVFKVIVDIFQNYVFNQPFIFLSIVAMIGLILQKKSIDKIISGSVKTGIGYLILSVGTSTIAGVVTPIATLLEKIMGIETVATGMGTNAFTEQWASTIAIIMVIGFFINLILARFTPFKYVFLTAHQTYYLIFVYLAVAVEVFANPNNTLVIIIGGLLTGIYCTLAPALAQPFLRKVTGSDDFAYGHTTTFGVITGSLVGNLFKKHKNESSENININPKLNFLKDITVSTALVMTILYIVAVCLAGFDYVEANLSNGQPAILYAIVSGVQFGVGITIVLNGVSMMVSEITEAFKGISEKIVPNAVPALDCPVVFNFAPTAVMLGFLSCLGTVILCTIIFGAIGWYALTPPVITTFFGGGPAGVFGNSTGGWRGAILAGVVAGLLLSFGQALTVGVLSTTVADFARWSNDFDYSVFPAFFKWILQLFA</sequence>
<comment type="similarity">
    <text evidence="11">Belongs to the UlaA family.</text>
</comment>
<comment type="function">
    <text evidence="10">The phosphoenolpyruvate-dependent sugar phosphotransferase system (sugar PTS), a major carbohydrate active transport system, catalyzes the phosphorylation of incoming sugar substrates concomitantly with their translocation across the cell membrane. The enzyme II UlaABC PTS system is involved in ascorbate transport.</text>
</comment>
<feature type="transmembrane region" description="Helical" evidence="14">
    <location>
        <begin position="50"/>
        <end position="73"/>
    </location>
</feature>
<evidence type="ECO:0000256" key="9">
    <source>
        <dbReference type="ARBA" id="ARBA00023136"/>
    </source>
</evidence>
<evidence type="ECO:0000256" key="6">
    <source>
        <dbReference type="ARBA" id="ARBA00022683"/>
    </source>
</evidence>